<reference evidence="2 3" key="1">
    <citation type="submission" date="2016-06" db="EMBL/GenBank/DDBJ databases">
        <title>Evolution of pathogenesis and genome organization in the Tremellales.</title>
        <authorList>
            <person name="Cuomo C."/>
            <person name="Litvintseva A."/>
            <person name="Heitman J."/>
            <person name="Chen Y."/>
            <person name="Sun S."/>
            <person name="Springer D."/>
            <person name="Dromer F."/>
            <person name="Young S."/>
            <person name="Zeng Q."/>
            <person name="Chapman S."/>
            <person name="Gujja S."/>
            <person name="Saif S."/>
            <person name="Birren B."/>
        </authorList>
    </citation>
    <scope>NUCLEOTIDE SEQUENCE [LARGE SCALE GENOMIC DNA]</scope>
    <source>
        <strain evidence="2 3">CBS 6039</strain>
    </source>
</reference>
<protein>
    <recommendedName>
        <fullName evidence="4">YDG domain-containing protein</fullName>
    </recommendedName>
</protein>
<keyword evidence="3" id="KW-1185">Reference proteome</keyword>
<proteinExistence type="predicted"/>
<dbReference type="Proteomes" id="UP000094065">
    <property type="component" value="Unassembled WGS sequence"/>
</dbReference>
<sequence length="319" mass="33798">MISLSLQSTILLLTAQLFSPIPLASASPSTDHASANVVISERSSGAEPHDIIGSAASLRKRASGYNDPRTEGGYMLTIVNGTYPAGLGEPLNVILSGDSDDAVLEKSTDNGGFLNYMLASGLGEECLGQHLGSDQEANLGDGQGNVTEVEELRYNYGDPYIGTCQETFKGGLHLRYWIQNTTGAYFMAVSVEQSLSSGHDIIADGYNIGRDELVGNMTGQTIDTRGLTNGSTVSGSATYNNYTYQTDVEYVPGLLSNSSDDINHYLTVEEDGYPAIDGLVAVLTVKITDKPSSFALPALASYPALSLMPLLICSLVTLI</sequence>
<gene>
    <name evidence="2" type="ORF">L202_03759</name>
</gene>
<organism evidence="2 3">
    <name type="scientific">Cryptococcus amylolentus CBS 6039</name>
    <dbReference type="NCBI Taxonomy" id="1295533"/>
    <lineage>
        <taxon>Eukaryota</taxon>
        <taxon>Fungi</taxon>
        <taxon>Dikarya</taxon>
        <taxon>Basidiomycota</taxon>
        <taxon>Agaricomycotina</taxon>
        <taxon>Tremellomycetes</taxon>
        <taxon>Tremellales</taxon>
        <taxon>Cryptococcaceae</taxon>
        <taxon>Cryptococcus</taxon>
    </lineage>
</organism>
<evidence type="ECO:0000256" key="1">
    <source>
        <dbReference type="SAM" id="SignalP"/>
    </source>
</evidence>
<evidence type="ECO:0008006" key="4">
    <source>
        <dbReference type="Google" id="ProtNLM"/>
    </source>
</evidence>
<name>A0A1E3HVU6_9TREE</name>
<feature type="chain" id="PRO_5009129399" description="YDG domain-containing protein" evidence="1">
    <location>
        <begin position="27"/>
        <end position="319"/>
    </location>
</feature>
<dbReference type="RefSeq" id="XP_018994713.1">
    <property type="nucleotide sequence ID" value="XM_019137687.1"/>
</dbReference>
<dbReference type="STRING" id="1295533.A0A1E3HVU6"/>
<accession>A0A1E3HVU6</accession>
<evidence type="ECO:0000313" key="2">
    <source>
        <dbReference type="EMBL" id="ODN79866.1"/>
    </source>
</evidence>
<dbReference type="GeneID" id="30155068"/>
<comment type="caution">
    <text evidence="2">The sequence shown here is derived from an EMBL/GenBank/DDBJ whole genome shotgun (WGS) entry which is preliminary data.</text>
</comment>
<evidence type="ECO:0000313" key="3">
    <source>
        <dbReference type="Proteomes" id="UP000094065"/>
    </source>
</evidence>
<feature type="signal peptide" evidence="1">
    <location>
        <begin position="1"/>
        <end position="26"/>
    </location>
</feature>
<dbReference type="OrthoDB" id="2310204at2759"/>
<keyword evidence="1" id="KW-0732">Signal</keyword>
<dbReference type="EMBL" id="AWGJ01000005">
    <property type="protein sequence ID" value="ODN79866.1"/>
    <property type="molecule type" value="Genomic_DNA"/>
</dbReference>
<dbReference type="AlphaFoldDB" id="A0A1E3HVU6"/>